<evidence type="ECO:0000256" key="2">
    <source>
        <dbReference type="SAM" id="MobiDB-lite"/>
    </source>
</evidence>
<sequence length="370" mass="41984">MWCKEEDDLFSRRDSDKSNRHVRNELPPPFSGDEKQSFLCWARQFEVAVRVLTEGDGTASYNYELSRILPTRLTNAAFLLWDSLPRTVQADYTAAKERLKEAFGQQQFMDRFRASLSARPRALRESLEVYAAEISRLVDEAFPEYGNRAQREEKFCRFLAGLDPVLRAKCHEQGATDLEEAVIIAGRCENARDTIKTDYMIGNAAGSTNDVGAVAAVYSVTDNGGLHRAVDRLTEEMRDMRMELRRLGDENQKLKARARYRARDEWDGDRSQSNGRCQCVCGGRGCQSRAFDGAWRGRSPERKFQHGDKRATGMDVHSSKDSHSPVSSARRSPSPGPRGRNSYEDTSRKRGVRFMSPGREERCYQAENGP</sequence>
<evidence type="ECO:0000313" key="4">
    <source>
        <dbReference type="Proteomes" id="UP000727407"/>
    </source>
</evidence>
<accession>A0A8J4U2C7</accession>
<gene>
    <name evidence="3" type="ORF">DAT39_007715</name>
</gene>
<keyword evidence="4" id="KW-1185">Reference proteome</keyword>
<dbReference type="EMBL" id="QNUK01000088">
    <property type="protein sequence ID" value="KAF5902569.1"/>
    <property type="molecule type" value="Genomic_DNA"/>
</dbReference>
<protein>
    <submittedName>
        <fullName evidence="3">Regulator of microtubule dynamics 1 isoform X1</fullName>
    </submittedName>
</protein>
<dbReference type="Proteomes" id="UP000727407">
    <property type="component" value="Unassembled WGS sequence"/>
</dbReference>
<feature type="region of interest" description="Disordered" evidence="2">
    <location>
        <begin position="297"/>
        <end position="370"/>
    </location>
</feature>
<feature type="coiled-coil region" evidence="1">
    <location>
        <begin position="230"/>
        <end position="257"/>
    </location>
</feature>
<proteinExistence type="predicted"/>
<dbReference type="AlphaFoldDB" id="A0A8J4U2C7"/>
<evidence type="ECO:0000256" key="1">
    <source>
        <dbReference type="SAM" id="Coils"/>
    </source>
</evidence>
<organism evidence="3 4">
    <name type="scientific">Clarias magur</name>
    <name type="common">Asian catfish</name>
    <name type="synonym">Macropteronotus magur</name>
    <dbReference type="NCBI Taxonomy" id="1594786"/>
    <lineage>
        <taxon>Eukaryota</taxon>
        <taxon>Metazoa</taxon>
        <taxon>Chordata</taxon>
        <taxon>Craniata</taxon>
        <taxon>Vertebrata</taxon>
        <taxon>Euteleostomi</taxon>
        <taxon>Actinopterygii</taxon>
        <taxon>Neopterygii</taxon>
        <taxon>Teleostei</taxon>
        <taxon>Ostariophysi</taxon>
        <taxon>Siluriformes</taxon>
        <taxon>Clariidae</taxon>
        <taxon>Clarias</taxon>
    </lineage>
</organism>
<keyword evidence="1" id="KW-0175">Coiled coil</keyword>
<comment type="caution">
    <text evidence="3">The sequence shown here is derived from an EMBL/GenBank/DDBJ whole genome shotgun (WGS) entry which is preliminary data.</text>
</comment>
<evidence type="ECO:0000313" key="3">
    <source>
        <dbReference type="EMBL" id="KAF5902569.1"/>
    </source>
</evidence>
<feature type="compositionally biased region" description="Basic and acidic residues" evidence="2">
    <location>
        <begin position="298"/>
        <end position="323"/>
    </location>
</feature>
<reference evidence="3" key="1">
    <citation type="submission" date="2020-07" db="EMBL/GenBank/DDBJ databases">
        <title>Clarias magur genome sequencing, assembly and annotation.</title>
        <authorList>
            <person name="Kushwaha B."/>
            <person name="Kumar R."/>
            <person name="Das P."/>
            <person name="Joshi C.G."/>
            <person name="Kumar D."/>
            <person name="Nagpure N.S."/>
            <person name="Pandey M."/>
            <person name="Agarwal S."/>
            <person name="Srivastava S."/>
            <person name="Singh M."/>
            <person name="Sahoo L."/>
            <person name="Jayasankar P."/>
            <person name="Meher P.K."/>
            <person name="Koringa P.G."/>
            <person name="Iquebal M.A."/>
            <person name="Das S.P."/>
            <person name="Bit A."/>
            <person name="Patnaik S."/>
            <person name="Patel N."/>
            <person name="Shah T.M."/>
            <person name="Hinsu A."/>
            <person name="Jena J.K."/>
        </authorList>
    </citation>
    <scope>NUCLEOTIDE SEQUENCE</scope>
    <source>
        <strain evidence="3">CIFAMagur01</strain>
        <tissue evidence="3">Testis</tissue>
    </source>
</reference>
<name>A0A8J4U2C7_CLAMG</name>
<dbReference type="OrthoDB" id="8950740at2759"/>
<feature type="compositionally biased region" description="Low complexity" evidence="2">
    <location>
        <begin position="324"/>
        <end position="340"/>
    </location>
</feature>